<sequence>MKATIEAGLSGTGPIPIHIHMGRPTPWSEGFVVRFESETGPSWIGNLQTGYGYATKFIEWNIANVIFVIAEGASYFIRPGNPEDWKFFDDLGIDCIITPRGNIALLSTYSDIIAISMNGVEQWRRTVAIDGVEIKIVENGLIYGNACIDPPDVWNQFVLQLHSGNDAK</sequence>
<dbReference type="EMBL" id="CP037920">
    <property type="protein sequence ID" value="QDT99225.1"/>
    <property type="molecule type" value="Genomic_DNA"/>
</dbReference>
<dbReference type="RefSeq" id="WP_144988536.1">
    <property type="nucleotide sequence ID" value="NZ_CP037920.1"/>
</dbReference>
<dbReference type="Proteomes" id="UP000318704">
    <property type="component" value="Chromosome"/>
</dbReference>
<protein>
    <submittedName>
        <fullName evidence="1">Uncharacterized protein</fullName>
    </submittedName>
</protein>
<accession>A0A517W1S9</accession>
<dbReference type="AlphaFoldDB" id="A0A517W1S9"/>
<name>A0A517W1S9_9PLAN</name>
<evidence type="ECO:0000313" key="2">
    <source>
        <dbReference type="Proteomes" id="UP000318704"/>
    </source>
</evidence>
<gene>
    <name evidence="1" type="ORF">V144x_47360</name>
</gene>
<proteinExistence type="predicted"/>
<organism evidence="1 2">
    <name type="scientific">Gimesia aquarii</name>
    <dbReference type="NCBI Taxonomy" id="2527964"/>
    <lineage>
        <taxon>Bacteria</taxon>
        <taxon>Pseudomonadati</taxon>
        <taxon>Planctomycetota</taxon>
        <taxon>Planctomycetia</taxon>
        <taxon>Planctomycetales</taxon>
        <taxon>Planctomycetaceae</taxon>
        <taxon>Gimesia</taxon>
    </lineage>
</organism>
<reference evidence="1 2" key="1">
    <citation type="submission" date="2019-03" db="EMBL/GenBank/DDBJ databases">
        <title>Deep-cultivation of Planctomycetes and their phenomic and genomic characterization uncovers novel biology.</title>
        <authorList>
            <person name="Wiegand S."/>
            <person name="Jogler M."/>
            <person name="Boedeker C."/>
            <person name="Pinto D."/>
            <person name="Vollmers J."/>
            <person name="Rivas-Marin E."/>
            <person name="Kohn T."/>
            <person name="Peeters S.H."/>
            <person name="Heuer A."/>
            <person name="Rast P."/>
            <person name="Oberbeckmann S."/>
            <person name="Bunk B."/>
            <person name="Jeske O."/>
            <person name="Meyerdierks A."/>
            <person name="Storesund J.E."/>
            <person name="Kallscheuer N."/>
            <person name="Luecker S."/>
            <person name="Lage O.M."/>
            <person name="Pohl T."/>
            <person name="Merkel B.J."/>
            <person name="Hornburger P."/>
            <person name="Mueller R.-W."/>
            <person name="Bruemmer F."/>
            <person name="Labrenz M."/>
            <person name="Spormann A.M."/>
            <person name="Op den Camp H."/>
            <person name="Overmann J."/>
            <person name="Amann R."/>
            <person name="Jetten M.S.M."/>
            <person name="Mascher T."/>
            <person name="Medema M.H."/>
            <person name="Devos D.P."/>
            <person name="Kaster A.-K."/>
            <person name="Ovreas L."/>
            <person name="Rohde M."/>
            <person name="Galperin M.Y."/>
            <person name="Jogler C."/>
        </authorList>
    </citation>
    <scope>NUCLEOTIDE SEQUENCE [LARGE SCALE GENOMIC DNA]</scope>
    <source>
        <strain evidence="1 2">V144</strain>
    </source>
</reference>
<dbReference type="KEGG" id="gaw:V144x_47360"/>
<evidence type="ECO:0000313" key="1">
    <source>
        <dbReference type="EMBL" id="QDT99225.1"/>
    </source>
</evidence>